<feature type="region of interest" description="Disordered" evidence="1">
    <location>
        <begin position="1"/>
        <end position="26"/>
    </location>
</feature>
<accession>A0AAD5R6S6</accession>
<protein>
    <submittedName>
        <fullName evidence="2">Uncharacterized protein</fullName>
    </submittedName>
</protein>
<evidence type="ECO:0000256" key="1">
    <source>
        <dbReference type="SAM" id="MobiDB-lite"/>
    </source>
</evidence>
<name>A0AAD5R6S6_PARTN</name>
<dbReference type="EMBL" id="JAHQIW010006789">
    <property type="protein sequence ID" value="KAJ1370515.1"/>
    <property type="molecule type" value="Genomic_DNA"/>
</dbReference>
<dbReference type="Proteomes" id="UP001196413">
    <property type="component" value="Unassembled WGS sequence"/>
</dbReference>
<feature type="compositionally biased region" description="Low complexity" evidence="1">
    <location>
        <begin position="7"/>
        <end position="18"/>
    </location>
</feature>
<evidence type="ECO:0000313" key="3">
    <source>
        <dbReference type="Proteomes" id="UP001196413"/>
    </source>
</evidence>
<comment type="caution">
    <text evidence="2">The sequence shown here is derived from an EMBL/GenBank/DDBJ whole genome shotgun (WGS) entry which is preliminary data.</text>
</comment>
<reference evidence="2" key="1">
    <citation type="submission" date="2021-06" db="EMBL/GenBank/DDBJ databases">
        <title>Parelaphostrongylus tenuis whole genome reference sequence.</title>
        <authorList>
            <person name="Garwood T.J."/>
            <person name="Larsen P.A."/>
            <person name="Fountain-Jones N.M."/>
            <person name="Garbe J.R."/>
            <person name="Macchietto M.G."/>
            <person name="Kania S.A."/>
            <person name="Gerhold R.W."/>
            <person name="Richards J.E."/>
            <person name="Wolf T.M."/>
        </authorList>
    </citation>
    <scope>NUCLEOTIDE SEQUENCE</scope>
    <source>
        <strain evidence="2">MNPRO001-30</strain>
        <tissue evidence="2">Meninges</tissue>
    </source>
</reference>
<gene>
    <name evidence="2" type="ORF">KIN20_032247</name>
</gene>
<proteinExistence type="predicted"/>
<keyword evidence="3" id="KW-1185">Reference proteome</keyword>
<dbReference type="AlphaFoldDB" id="A0AAD5R6S6"/>
<sequence>MMKKDISVTGSGTTTASSRSEKKVDQDYTKLPACLKELNTSSNFATSVKPARVHLLYSEQELMTT</sequence>
<evidence type="ECO:0000313" key="2">
    <source>
        <dbReference type="EMBL" id="KAJ1370515.1"/>
    </source>
</evidence>
<organism evidence="2 3">
    <name type="scientific">Parelaphostrongylus tenuis</name>
    <name type="common">Meningeal worm</name>
    <dbReference type="NCBI Taxonomy" id="148309"/>
    <lineage>
        <taxon>Eukaryota</taxon>
        <taxon>Metazoa</taxon>
        <taxon>Ecdysozoa</taxon>
        <taxon>Nematoda</taxon>
        <taxon>Chromadorea</taxon>
        <taxon>Rhabditida</taxon>
        <taxon>Rhabditina</taxon>
        <taxon>Rhabditomorpha</taxon>
        <taxon>Strongyloidea</taxon>
        <taxon>Metastrongylidae</taxon>
        <taxon>Parelaphostrongylus</taxon>
    </lineage>
</organism>